<protein>
    <recommendedName>
        <fullName evidence="3">CpcD</fullName>
    </recommendedName>
</protein>
<evidence type="ECO:0000313" key="1">
    <source>
        <dbReference type="EMBL" id="MBD2683887.1"/>
    </source>
</evidence>
<comment type="caution">
    <text evidence="1">The sequence shown here is derived from an EMBL/GenBank/DDBJ whole genome shotgun (WGS) entry which is preliminary data.</text>
</comment>
<keyword evidence="2" id="KW-1185">Reference proteome</keyword>
<dbReference type="EMBL" id="JACJTM010000001">
    <property type="protein sequence ID" value="MBD2683887.1"/>
    <property type="molecule type" value="Genomic_DNA"/>
</dbReference>
<evidence type="ECO:0000313" key="2">
    <source>
        <dbReference type="Proteomes" id="UP000660270"/>
    </source>
</evidence>
<sequence>MRKINMNNHRLEINDLIDSAVNNAVARRNEALASVSDEEAKNVSGGIALTTSGARLIKPIICGIIIREPITIGKIARPTDVRLA</sequence>
<reference evidence="1 2" key="1">
    <citation type="journal article" date="2020" name="ISME J.">
        <title>Comparative genomics reveals insights into cyanobacterial evolution and habitat adaptation.</title>
        <authorList>
            <person name="Chen M.Y."/>
            <person name="Teng W.K."/>
            <person name="Zhao L."/>
            <person name="Hu C.X."/>
            <person name="Zhou Y.K."/>
            <person name="Han B.P."/>
            <person name="Song L.R."/>
            <person name="Shu W.S."/>
        </authorList>
    </citation>
    <scope>NUCLEOTIDE SEQUENCE [LARGE SCALE GENOMIC DNA]</scope>
    <source>
        <strain evidence="1 2">FACHB-1249</strain>
    </source>
</reference>
<evidence type="ECO:0008006" key="3">
    <source>
        <dbReference type="Google" id="ProtNLM"/>
    </source>
</evidence>
<organism evidence="1 2">
    <name type="scientific">Aphanizomenon flos-aquae FACHB-1249</name>
    <dbReference type="NCBI Taxonomy" id="2692889"/>
    <lineage>
        <taxon>Bacteria</taxon>
        <taxon>Bacillati</taxon>
        <taxon>Cyanobacteriota</taxon>
        <taxon>Cyanophyceae</taxon>
        <taxon>Nostocales</taxon>
        <taxon>Aphanizomenonaceae</taxon>
        <taxon>Aphanizomenon</taxon>
    </lineage>
</organism>
<accession>A0ABR8ILT4</accession>
<dbReference type="Proteomes" id="UP000660270">
    <property type="component" value="Unassembled WGS sequence"/>
</dbReference>
<gene>
    <name evidence="1" type="ORF">H6G43_01230</name>
</gene>
<name>A0ABR8ILT4_APHFL</name>
<proteinExistence type="predicted"/>